<protein>
    <submittedName>
        <fullName evidence="2">Uncharacterized protein</fullName>
    </submittedName>
</protein>
<evidence type="ECO:0000313" key="3">
    <source>
        <dbReference type="Proteomes" id="UP001153269"/>
    </source>
</evidence>
<evidence type="ECO:0000256" key="1">
    <source>
        <dbReference type="SAM" id="MobiDB-lite"/>
    </source>
</evidence>
<reference evidence="2" key="1">
    <citation type="submission" date="2020-03" db="EMBL/GenBank/DDBJ databases">
        <authorList>
            <person name="Weist P."/>
        </authorList>
    </citation>
    <scope>NUCLEOTIDE SEQUENCE</scope>
</reference>
<name>A0A9N7Y1P2_PLEPL</name>
<organism evidence="2 3">
    <name type="scientific">Pleuronectes platessa</name>
    <name type="common">European plaice</name>
    <dbReference type="NCBI Taxonomy" id="8262"/>
    <lineage>
        <taxon>Eukaryota</taxon>
        <taxon>Metazoa</taxon>
        <taxon>Chordata</taxon>
        <taxon>Craniata</taxon>
        <taxon>Vertebrata</taxon>
        <taxon>Euteleostomi</taxon>
        <taxon>Actinopterygii</taxon>
        <taxon>Neopterygii</taxon>
        <taxon>Teleostei</taxon>
        <taxon>Neoteleostei</taxon>
        <taxon>Acanthomorphata</taxon>
        <taxon>Carangaria</taxon>
        <taxon>Pleuronectiformes</taxon>
        <taxon>Pleuronectoidei</taxon>
        <taxon>Pleuronectidae</taxon>
        <taxon>Pleuronectes</taxon>
    </lineage>
</organism>
<keyword evidence="3" id="KW-1185">Reference proteome</keyword>
<comment type="caution">
    <text evidence="2">The sequence shown here is derived from an EMBL/GenBank/DDBJ whole genome shotgun (WGS) entry which is preliminary data.</text>
</comment>
<evidence type="ECO:0000313" key="2">
    <source>
        <dbReference type="EMBL" id="CAB1414495.1"/>
    </source>
</evidence>
<sequence>MGGSVCAVTRLAAAARALTEKLLGRKWVKIKVASSPKAPVLASSERSTSSDRWRGLLARLGRARAEIHPPLITGVIVQASPLPLERQKALTLKNTAARNECHVGRDLGTSRVSGAESHRLGGGAGEHRGTDEHIVDFVVCWFFGAAHPDIAEPSDGRSTNEDDIRSR</sequence>
<gene>
    <name evidence="2" type="ORF">PLEPLA_LOCUS2204</name>
</gene>
<dbReference type="AlphaFoldDB" id="A0A9N7Y1P2"/>
<proteinExistence type="predicted"/>
<feature type="region of interest" description="Disordered" evidence="1">
    <location>
        <begin position="107"/>
        <end position="127"/>
    </location>
</feature>
<accession>A0A9N7Y1P2</accession>
<dbReference type="Proteomes" id="UP001153269">
    <property type="component" value="Unassembled WGS sequence"/>
</dbReference>
<dbReference type="EMBL" id="CADEAL010000110">
    <property type="protein sequence ID" value="CAB1414495.1"/>
    <property type="molecule type" value="Genomic_DNA"/>
</dbReference>